<protein>
    <submittedName>
        <fullName evidence="2">Uncharacterized protein</fullName>
    </submittedName>
</protein>
<dbReference type="InterPro" id="IPR010530">
    <property type="entry name" value="B12D"/>
</dbReference>
<keyword evidence="1" id="KW-1133">Transmembrane helix</keyword>
<evidence type="ECO:0000256" key="1">
    <source>
        <dbReference type="SAM" id="Phobius"/>
    </source>
</evidence>
<accession>A0AAW0E6D1</accession>
<evidence type="ECO:0000313" key="2">
    <source>
        <dbReference type="EMBL" id="KAK7060132.1"/>
    </source>
</evidence>
<keyword evidence="1" id="KW-0812">Transmembrane</keyword>
<gene>
    <name evidence="2" type="ORF">VNI00_000896</name>
</gene>
<organism evidence="2 3">
    <name type="scientific">Paramarasmius palmivorus</name>
    <dbReference type="NCBI Taxonomy" id="297713"/>
    <lineage>
        <taxon>Eukaryota</taxon>
        <taxon>Fungi</taxon>
        <taxon>Dikarya</taxon>
        <taxon>Basidiomycota</taxon>
        <taxon>Agaricomycotina</taxon>
        <taxon>Agaricomycetes</taxon>
        <taxon>Agaricomycetidae</taxon>
        <taxon>Agaricales</taxon>
        <taxon>Marasmiineae</taxon>
        <taxon>Marasmiaceae</taxon>
        <taxon>Paramarasmius</taxon>
    </lineage>
</organism>
<comment type="caution">
    <text evidence="2">The sequence shown here is derived from an EMBL/GenBank/DDBJ whole genome shotgun (WGS) entry which is preliminary data.</text>
</comment>
<dbReference type="Proteomes" id="UP001383192">
    <property type="component" value="Unassembled WGS sequence"/>
</dbReference>
<keyword evidence="3" id="KW-1185">Reference proteome</keyword>
<name>A0AAW0E6D1_9AGAR</name>
<dbReference type="EMBL" id="JAYKXP010000003">
    <property type="protein sequence ID" value="KAK7060132.1"/>
    <property type="molecule type" value="Genomic_DNA"/>
</dbReference>
<feature type="transmembrane region" description="Helical" evidence="1">
    <location>
        <begin position="12"/>
        <end position="34"/>
    </location>
</feature>
<sequence length="79" mass="8883">MLRREGLKHWMALEALPIVAIVSVVVSGGSWALYRSALGPTIQWTKANPTPWNDIKPGQNTKILDPKGSFQEKWAREKL</sequence>
<evidence type="ECO:0000313" key="3">
    <source>
        <dbReference type="Proteomes" id="UP001383192"/>
    </source>
</evidence>
<proteinExistence type="predicted"/>
<dbReference type="Pfam" id="PF06522">
    <property type="entry name" value="B12D"/>
    <property type="match status" value="1"/>
</dbReference>
<reference evidence="2 3" key="1">
    <citation type="submission" date="2024-01" db="EMBL/GenBank/DDBJ databases">
        <title>A draft genome for a cacao thread blight-causing isolate of Paramarasmius palmivorus.</title>
        <authorList>
            <person name="Baruah I.K."/>
            <person name="Bukari Y."/>
            <person name="Amoako-Attah I."/>
            <person name="Meinhardt L.W."/>
            <person name="Bailey B.A."/>
            <person name="Cohen S.P."/>
        </authorList>
    </citation>
    <scope>NUCLEOTIDE SEQUENCE [LARGE SCALE GENOMIC DNA]</scope>
    <source>
        <strain evidence="2 3">GH-12</strain>
    </source>
</reference>
<keyword evidence="1" id="KW-0472">Membrane</keyword>
<dbReference type="AlphaFoldDB" id="A0AAW0E6D1"/>